<dbReference type="EMBL" id="KN847000">
    <property type="protein sequence ID" value="KIW88265.1"/>
    <property type="molecule type" value="Genomic_DNA"/>
</dbReference>
<accession>A0A0D2HBF6</accession>
<keyword evidence="2" id="KW-1185">Reference proteome</keyword>
<organism evidence="1 2">
    <name type="scientific">Cladophialophora bantiana (strain ATCC 10958 / CBS 173.52 / CDC B-1940 / NIH 8579)</name>
    <name type="common">Xylohypha bantiana</name>
    <dbReference type="NCBI Taxonomy" id="1442370"/>
    <lineage>
        <taxon>Eukaryota</taxon>
        <taxon>Fungi</taxon>
        <taxon>Dikarya</taxon>
        <taxon>Ascomycota</taxon>
        <taxon>Pezizomycotina</taxon>
        <taxon>Eurotiomycetes</taxon>
        <taxon>Chaetothyriomycetidae</taxon>
        <taxon>Chaetothyriales</taxon>
        <taxon>Herpotrichiellaceae</taxon>
        <taxon>Cladophialophora</taxon>
    </lineage>
</organism>
<name>A0A0D2HBF6_CLAB1</name>
<proteinExistence type="predicted"/>
<gene>
    <name evidence="1" type="ORF">Z519_11376</name>
</gene>
<dbReference type="GeneID" id="27704304"/>
<dbReference type="VEuPathDB" id="FungiDB:Z519_11376"/>
<protein>
    <submittedName>
        <fullName evidence="1">Uncharacterized protein</fullName>
    </submittedName>
</protein>
<dbReference type="HOGENOM" id="CLU_2621823_0_0_1"/>
<evidence type="ECO:0000313" key="1">
    <source>
        <dbReference type="EMBL" id="KIW88265.1"/>
    </source>
</evidence>
<sequence>MTALVDTLELCVEQGSEEHKPDIAGQPHFDKPGSTCMRSAIEWRPRHLKARQLTKTGTISMSRLLTDVDIGQNLYYDG</sequence>
<dbReference type="Proteomes" id="UP000053789">
    <property type="component" value="Unassembled WGS sequence"/>
</dbReference>
<evidence type="ECO:0000313" key="2">
    <source>
        <dbReference type="Proteomes" id="UP000053789"/>
    </source>
</evidence>
<dbReference type="AlphaFoldDB" id="A0A0D2HBF6"/>
<reference evidence="1" key="1">
    <citation type="submission" date="2015-01" db="EMBL/GenBank/DDBJ databases">
        <title>The Genome Sequence of Cladophialophora bantiana CBS 173.52.</title>
        <authorList>
            <consortium name="The Broad Institute Genomics Platform"/>
            <person name="Cuomo C."/>
            <person name="de Hoog S."/>
            <person name="Gorbushina A."/>
            <person name="Stielow B."/>
            <person name="Teixiera M."/>
            <person name="Abouelleil A."/>
            <person name="Chapman S.B."/>
            <person name="Priest M."/>
            <person name="Young S.K."/>
            <person name="Wortman J."/>
            <person name="Nusbaum C."/>
            <person name="Birren B."/>
        </authorList>
    </citation>
    <scope>NUCLEOTIDE SEQUENCE [LARGE SCALE GENOMIC DNA]</scope>
    <source>
        <strain evidence="1">CBS 173.52</strain>
    </source>
</reference>
<dbReference type="RefSeq" id="XP_016614934.1">
    <property type="nucleotide sequence ID" value="XM_016769088.1"/>
</dbReference>